<organism evidence="1 2">
    <name type="scientific">Inquilinus limosus MP06</name>
    <dbReference type="NCBI Taxonomy" id="1398085"/>
    <lineage>
        <taxon>Bacteria</taxon>
        <taxon>Pseudomonadati</taxon>
        <taxon>Pseudomonadota</taxon>
        <taxon>Alphaproteobacteria</taxon>
        <taxon>Rhodospirillales</taxon>
        <taxon>Rhodospirillaceae</taxon>
        <taxon>Inquilinus</taxon>
    </lineage>
</organism>
<proteinExistence type="predicted"/>
<accession>A0A0A0D6U7</accession>
<evidence type="ECO:0000313" key="2">
    <source>
        <dbReference type="Proteomes" id="UP000029995"/>
    </source>
</evidence>
<protein>
    <submittedName>
        <fullName evidence="1">Uncharacterized protein</fullName>
    </submittedName>
</protein>
<dbReference type="RefSeq" id="WP_034835329.1">
    <property type="nucleotide sequence ID" value="NZ_JANX01000099.1"/>
</dbReference>
<evidence type="ECO:0000313" key="1">
    <source>
        <dbReference type="EMBL" id="KGM34346.1"/>
    </source>
</evidence>
<dbReference type="EMBL" id="JANX01000099">
    <property type="protein sequence ID" value="KGM34346.1"/>
    <property type="molecule type" value="Genomic_DNA"/>
</dbReference>
<dbReference type="Proteomes" id="UP000029995">
    <property type="component" value="Unassembled WGS sequence"/>
</dbReference>
<comment type="caution">
    <text evidence="1">The sequence shown here is derived from an EMBL/GenBank/DDBJ whole genome shotgun (WGS) entry which is preliminary data.</text>
</comment>
<name>A0A0A0D6U7_9PROT</name>
<gene>
    <name evidence="1" type="ORF">P409_10710</name>
</gene>
<dbReference type="OrthoDB" id="7355701at2"/>
<sequence length="98" mass="10949">MKPPIDRFAVLEFESAAHLTLTLLGQVRDGRMTPIELAIWLRQLMLHKHEPLSDNEKSAMVCTLVVALLDDEGLDLSPAELMEVLDRSEQADAIGRLV</sequence>
<reference evidence="1 2" key="1">
    <citation type="submission" date="2014-01" db="EMBL/GenBank/DDBJ databases">
        <title>Genome sequence determination for a cystic fibrosis isolate, Inquilinus limosus.</title>
        <authorList>
            <person name="Pino M."/>
            <person name="Di Conza J."/>
            <person name="Gutkind G."/>
        </authorList>
    </citation>
    <scope>NUCLEOTIDE SEQUENCE [LARGE SCALE GENOMIC DNA]</scope>
    <source>
        <strain evidence="1 2">MP06</strain>
    </source>
</reference>
<dbReference type="AlphaFoldDB" id="A0A0A0D6U7"/>